<dbReference type="OrthoDB" id="1434670at2759"/>
<dbReference type="EMBL" id="QPKB01000001">
    <property type="protein sequence ID" value="RWR73215.1"/>
    <property type="molecule type" value="Genomic_DNA"/>
</dbReference>
<dbReference type="AlphaFoldDB" id="A0A3S3M4Q5"/>
<sequence>MSFGEMSISLDDVATIFGIPVTSHSIAYSGRMSFQDAHSLLVDALGVDPNETNDELQQVRGQSVTWDPYRDIRRHHAFN</sequence>
<protein>
    <submittedName>
        <fullName evidence="1">Uncharacterized protein</fullName>
    </submittedName>
</protein>
<proteinExistence type="predicted"/>
<name>A0A3S3M4Q5_9MAGN</name>
<accession>A0A3S3M4Q5</accession>
<evidence type="ECO:0000313" key="2">
    <source>
        <dbReference type="Proteomes" id="UP000283530"/>
    </source>
</evidence>
<gene>
    <name evidence="1" type="ORF">CKAN_00147300</name>
</gene>
<keyword evidence="2" id="KW-1185">Reference proteome</keyword>
<reference evidence="1 2" key="1">
    <citation type="journal article" date="2019" name="Nat. Plants">
        <title>Stout camphor tree genome fills gaps in understanding of flowering plant genome evolution.</title>
        <authorList>
            <person name="Chaw S.M."/>
            <person name="Liu Y.C."/>
            <person name="Wu Y.W."/>
            <person name="Wang H.Y."/>
            <person name="Lin C.I."/>
            <person name="Wu C.S."/>
            <person name="Ke H.M."/>
            <person name="Chang L.Y."/>
            <person name="Hsu C.Y."/>
            <person name="Yang H.T."/>
            <person name="Sudianto E."/>
            <person name="Hsu M.H."/>
            <person name="Wu K.P."/>
            <person name="Wang L.N."/>
            <person name="Leebens-Mack J.H."/>
            <person name="Tsai I.J."/>
        </authorList>
    </citation>
    <scope>NUCLEOTIDE SEQUENCE [LARGE SCALE GENOMIC DNA]</scope>
    <source>
        <strain evidence="2">cv. Chaw 1501</strain>
        <tissue evidence="1">Young leaves</tissue>
    </source>
</reference>
<evidence type="ECO:0000313" key="1">
    <source>
        <dbReference type="EMBL" id="RWR73215.1"/>
    </source>
</evidence>
<comment type="caution">
    <text evidence="1">The sequence shown here is derived from an EMBL/GenBank/DDBJ whole genome shotgun (WGS) entry which is preliminary data.</text>
</comment>
<organism evidence="1 2">
    <name type="scientific">Cinnamomum micranthum f. kanehirae</name>
    <dbReference type="NCBI Taxonomy" id="337451"/>
    <lineage>
        <taxon>Eukaryota</taxon>
        <taxon>Viridiplantae</taxon>
        <taxon>Streptophyta</taxon>
        <taxon>Embryophyta</taxon>
        <taxon>Tracheophyta</taxon>
        <taxon>Spermatophyta</taxon>
        <taxon>Magnoliopsida</taxon>
        <taxon>Magnoliidae</taxon>
        <taxon>Laurales</taxon>
        <taxon>Lauraceae</taxon>
        <taxon>Cinnamomum</taxon>
    </lineage>
</organism>
<dbReference type="Proteomes" id="UP000283530">
    <property type="component" value="Unassembled WGS sequence"/>
</dbReference>